<accession>A0A455SE25</accession>
<proteinExistence type="predicted"/>
<organism evidence="1">
    <name type="scientific">Thermosporothrix sp. COM3</name>
    <dbReference type="NCBI Taxonomy" id="2490863"/>
    <lineage>
        <taxon>Bacteria</taxon>
        <taxon>Bacillati</taxon>
        <taxon>Chloroflexota</taxon>
        <taxon>Ktedonobacteria</taxon>
        <taxon>Ktedonobacterales</taxon>
        <taxon>Thermosporotrichaceae</taxon>
        <taxon>Thermosporothrix</taxon>
    </lineage>
</organism>
<dbReference type="AlphaFoldDB" id="A0A455SE25"/>
<evidence type="ECO:0000313" key="1">
    <source>
        <dbReference type="EMBL" id="BBH86707.1"/>
    </source>
</evidence>
<sequence>MAIRLTFQFVIENCKDAYSSYPWKETIGHFSLEIGLVNFSLLVRYKTAIEADSRIQVEQKSQKIPTKCSQT</sequence>
<name>A0A455SE25_9CHLR</name>
<gene>
    <name evidence="1" type="ORF">KTC_14580</name>
</gene>
<protein>
    <submittedName>
        <fullName evidence="1">Uncharacterized protein</fullName>
    </submittedName>
</protein>
<reference evidence="1" key="1">
    <citation type="submission" date="2018-12" db="EMBL/GenBank/DDBJ databases">
        <title>Novel natural products biosynthetic potential of the class Ktedonobacteria.</title>
        <authorList>
            <person name="Zheng Y."/>
            <person name="Saitou A."/>
            <person name="Wang C.M."/>
            <person name="Toyoda A."/>
            <person name="Minakuchi Y."/>
            <person name="Sekiguchi Y."/>
            <person name="Ueda K."/>
            <person name="Takano H."/>
            <person name="Sakai Y."/>
            <person name="Yokota A."/>
            <person name="Yabe S."/>
        </authorList>
    </citation>
    <scope>NUCLEOTIDE SEQUENCE</scope>
    <source>
        <strain evidence="1">COM3</strain>
    </source>
</reference>
<dbReference type="EMBL" id="AP019376">
    <property type="protein sequence ID" value="BBH86707.1"/>
    <property type="molecule type" value="Genomic_DNA"/>
</dbReference>